<feature type="region of interest" description="Disordered" evidence="1">
    <location>
        <begin position="1"/>
        <end position="90"/>
    </location>
</feature>
<name>A0A8J4BT73_9CHLO</name>
<keyword evidence="3" id="KW-1185">Reference proteome</keyword>
<feature type="non-terminal residue" evidence="2">
    <location>
        <position position="135"/>
    </location>
</feature>
<evidence type="ECO:0000313" key="3">
    <source>
        <dbReference type="Proteomes" id="UP000747399"/>
    </source>
</evidence>
<comment type="caution">
    <text evidence="2">The sequence shown here is derived from an EMBL/GenBank/DDBJ whole genome shotgun (WGS) entry which is preliminary data.</text>
</comment>
<organism evidence="2 3">
    <name type="scientific">Volvox africanus</name>
    <dbReference type="NCBI Taxonomy" id="51714"/>
    <lineage>
        <taxon>Eukaryota</taxon>
        <taxon>Viridiplantae</taxon>
        <taxon>Chlorophyta</taxon>
        <taxon>core chlorophytes</taxon>
        <taxon>Chlorophyceae</taxon>
        <taxon>CS clade</taxon>
        <taxon>Chlamydomonadales</taxon>
        <taxon>Volvocaceae</taxon>
        <taxon>Volvox</taxon>
    </lineage>
</organism>
<dbReference type="AlphaFoldDB" id="A0A8J4BT73"/>
<dbReference type="EMBL" id="BNCO01000107">
    <property type="protein sequence ID" value="GIL67965.1"/>
    <property type="molecule type" value="Genomic_DNA"/>
</dbReference>
<evidence type="ECO:0000313" key="2">
    <source>
        <dbReference type="EMBL" id="GIL67965.1"/>
    </source>
</evidence>
<evidence type="ECO:0000256" key="1">
    <source>
        <dbReference type="SAM" id="MobiDB-lite"/>
    </source>
</evidence>
<proteinExistence type="predicted"/>
<feature type="non-terminal residue" evidence="2">
    <location>
        <position position="1"/>
    </location>
</feature>
<protein>
    <submittedName>
        <fullName evidence="2">Uncharacterized protein</fullName>
    </submittedName>
</protein>
<reference evidence="2" key="1">
    <citation type="journal article" date="2021" name="Proc. Natl. Acad. Sci. U.S.A.">
        <title>Three genomes in the algal genus Volvox reveal the fate of a haploid sex-determining region after a transition to homothallism.</title>
        <authorList>
            <person name="Yamamoto K."/>
            <person name="Hamaji T."/>
            <person name="Kawai-Toyooka H."/>
            <person name="Matsuzaki R."/>
            <person name="Takahashi F."/>
            <person name="Nishimura Y."/>
            <person name="Kawachi M."/>
            <person name="Noguchi H."/>
            <person name="Minakuchi Y."/>
            <person name="Umen J.G."/>
            <person name="Toyoda A."/>
            <person name="Nozaki H."/>
        </authorList>
    </citation>
    <scope>NUCLEOTIDE SEQUENCE</scope>
    <source>
        <strain evidence="2">NIES-3780</strain>
    </source>
</reference>
<feature type="compositionally biased region" description="Pro residues" evidence="1">
    <location>
        <begin position="10"/>
        <end position="35"/>
    </location>
</feature>
<gene>
    <name evidence="2" type="ORF">Vafri_21179</name>
</gene>
<sequence length="135" mass="13089">GPAVGSAAASPPPPPPAPPGPGPGPAPQPQPPPQGPQQQSCQRQQPPPPQLIMLDATSGLTGSPVAAVPLQLQGPQPQGPQPLEGVSGVSGATEAAATLIPAIAQHGLAIPLPLPAELATSMRGPALGPSTQVTL</sequence>
<accession>A0A8J4BT73</accession>
<dbReference type="Proteomes" id="UP000747399">
    <property type="component" value="Unassembled WGS sequence"/>
</dbReference>